<keyword evidence="5" id="KW-1185">Reference proteome</keyword>
<keyword evidence="1" id="KW-0560">Oxidoreductase</keyword>
<feature type="domain" description="Alcohol dehydrogenase iron-type/glycerol dehydrogenase GldA" evidence="2">
    <location>
        <begin position="10"/>
        <end position="180"/>
    </location>
</feature>
<dbReference type="InterPro" id="IPR056798">
    <property type="entry name" value="ADH_Fe_C"/>
</dbReference>
<organism evidence="4 5">
    <name type="scientific">Dorea hominis</name>
    <dbReference type="NCBI Taxonomy" id="2763040"/>
    <lineage>
        <taxon>Bacteria</taxon>
        <taxon>Bacillati</taxon>
        <taxon>Bacillota</taxon>
        <taxon>Clostridia</taxon>
        <taxon>Lachnospirales</taxon>
        <taxon>Lachnospiraceae</taxon>
        <taxon>Dorea</taxon>
    </lineage>
</organism>
<name>A0ABR7EUG4_9FIRM</name>
<evidence type="ECO:0000259" key="2">
    <source>
        <dbReference type="Pfam" id="PF00465"/>
    </source>
</evidence>
<evidence type="ECO:0000313" key="4">
    <source>
        <dbReference type="EMBL" id="MBC5664843.1"/>
    </source>
</evidence>
<sequence>MANNFNYYSPTEVVFGKGTHAQTGAYVKKYGGTKLLIVYGSDRVLKNGVMDAVTESVKTEGITYELLGGVVPNPHLSKVYEGIELGKKMEADFVLAVGGGSVIDTVKAISYGLAEPEEDVWTLFAHTRTAKKFLPVASVLTIAAAGSETSNSCVITKADTKDKRAYDDDISRPKFAIMNPELTMSLPDYQTECGCADIMMHTMERYFTNGGNMELTDAIAEGLLRTVMTYAKILHTDPENYEARAEVMWAGSLAHNNLTGCGNDGGDFATHMLEHEMGGMFDVTHGAGLAAIWSSWARYVCKDALPRFERYARNVMGVTGEGTDEEIAEKGIQAMESFYREINMPTNMQELGIKPTDAQMREMAKRCAAACGGSQGSAKVLHEEDMYEIYKLSQ</sequence>
<accession>A0ABR7EUG4</accession>
<dbReference type="Gene3D" id="1.20.1090.10">
    <property type="entry name" value="Dehydroquinate synthase-like - alpha domain"/>
    <property type="match status" value="1"/>
</dbReference>
<comment type="caution">
    <text evidence="4">The sequence shown here is derived from an EMBL/GenBank/DDBJ whole genome shotgun (WGS) entry which is preliminary data.</text>
</comment>
<dbReference type="PANTHER" id="PTHR43633">
    <property type="entry name" value="ALCOHOL DEHYDROGENASE YQHD"/>
    <property type="match status" value="1"/>
</dbReference>
<dbReference type="Gene3D" id="3.40.50.1970">
    <property type="match status" value="1"/>
</dbReference>
<dbReference type="EMBL" id="JACOOY010000006">
    <property type="protein sequence ID" value="MBC5664843.1"/>
    <property type="molecule type" value="Genomic_DNA"/>
</dbReference>
<dbReference type="Pfam" id="PF00465">
    <property type="entry name" value="Fe-ADH"/>
    <property type="match status" value="1"/>
</dbReference>
<dbReference type="Pfam" id="PF25137">
    <property type="entry name" value="ADH_Fe_C"/>
    <property type="match status" value="1"/>
</dbReference>
<feature type="domain" description="Fe-containing alcohol dehydrogenase-like C-terminal" evidence="3">
    <location>
        <begin position="196"/>
        <end position="391"/>
    </location>
</feature>
<proteinExistence type="predicted"/>
<dbReference type="RefSeq" id="WP_186855662.1">
    <property type="nucleotide sequence ID" value="NZ_JACOOY010000006.1"/>
</dbReference>
<dbReference type="SUPFAM" id="SSF56796">
    <property type="entry name" value="Dehydroquinate synthase-like"/>
    <property type="match status" value="1"/>
</dbReference>
<dbReference type="InterPro" id="IPR001670">
    <property type="entry name" value="ADH_Fe/GldA"/>
</dbReference>
<evidence type="ECO:0000313" key="5">
    <source>
        <dbReference type="Proteomes" id="UP000647235"/>
    </source>
</evidence>
<protein>
    <submittedName>
        <fullName evidence="4">Iron-containing alcohol dehydrogenase</fullName>
    </submittedName>
</protein>
<dbReference type="PANTHER" id="PTHR43633:SF1">
    <property type="entry name" value="ALCOHOL DEHYDROGENASE YQHD"/>
    <property type="match status" value="1"/>
</dbReference>
<dbReference type="InterPro" id="IPR044731">
    <property type="entry name" value="BDH-like"/>
</dbReference>
<reference evidence="4 5" key="1">
    <citation type="submission" date="2020-08" db="EMBL/GenBank/DDBJ databases">
        <title>Genome public.</title>
        <authorList>
            <person name="Liu C."/>
            <person name="Sun Q."/>
        </authorList>
    </citation>
    <scope>NUCLEOTIDE SEQUENCE [LARGE SCALE GENOMIC DNA]</scope>
    <source>
        <strain evidence="4 5">NSJ-36</strain>
    </source>
</reference>
<evidence type="ECO:0000256" key="1">
    <source>
        <dbReference type="ARBA" id="ARBA00023002"/>
    </source>
</evidence>
<dbReference type="Proteomes" id="UP000647235">
    <property type="component" value="Unassembled WGS sequence"/>
</dbReference>
<gene>
    <name evidence="4" type="ORF">H8S07_06070</name>
</gene>
<dbReference type="CDD" id="cd08187">
    <property type="entry name" value="BDH"/>
    <property type="match status" value="1"/>
</dbReference>
<evidence type="ECO:0000259" key="3">
    <source>
        <dbReference type="Pfam" id="PF25137"/>
    </source>
</evidence>